<evidence type="ECO:0000313" key="2">
    <source>
        <dbReference type="EMBL" id="QDZ76617.1"/>
    </source>
</evidence>
<keyword evidence="1" id="KW-0472">Membrane</keyword>
<dbReference type="AlphaFoldDB" id="A0A9X7QN55"/>
<feature type="transmembrane region" description="Helical" evidence="1">
    <location>
        <begin position="47"/>
        <end position="68"/>
    </location>
</feature>
<sequence length="91" mass="10965">MKRRIRANFLLLIALSTMLYVFQTVDPYVERINIFAWLPMMGWFPFSLLYISVLVAVISIWILVWKIMMWVVRQWMRANEPEDGQNRNQGK</sequence>
<name>A0A9X7QN55_BACCE</name>
<reference evidence="2 3" key="1">
    <citation type="journal article" date="2019" name="Ecotoxicol. Environ. Saf.">
        <title>Microbial characterization of heavy metal resistant bacterial strains isolated from an electroplating wastewater treatment plant.</title>
        <authorList>
            <person name="Cai X."/>
            <person name="Zheng X."/>
            <person name="Zhang D."/>
            <person name="Iqbal W."/>
            <person name="Liu C."/>
            <person name="Yang B."/>
            <person name="Zhao X."/>
            <person name="Lu X."/>
            <person name="Mao Y."/>
        </authorList>
    </citation>
    <scope>NUCLEOTIDE SEQUENCE [LARGE SCALE GENOMIC DNA]</scope>
    <source>
        <strain evidence="2 3">Co1-1</strain>
    </source>
</reference>
<dbReference type="EMBL" id="CP031778">
    <property type="protein sequence ID" value="QDZ76617.1"/>
    <property type="molecule type" value="Genomic_DNA"/>
</dbReference>
<evidence type="ECO:0000313" key="3">
    <source>
        <dbReference type="Proteomes" id="UP000321735"/>
    </source>
</evidence>
<keyword evidence="1" id="KW-0812">Transmembrane</keyword>
<keyword evidence="1" id="KW-1133">Transmembrane helix</keyword>
<dbReference type="Proteomes" id="UP000321735">
    <property type="component" value="Chromosome"/>
</dbReference>
<gene>
    <name evidence="2" type="ORF">D0437_27640</name>
</gene>
<proteinExistence type="predicted"/>
<protein>
    <submittedName>
        <fullName evidence="2">Uncharacterized protein</fullName>
    </submittedName>
</protein>
<organism evidence="2 3">
    <name type="scientific">Bacillus cereus</name>
    <dbReference type="NCBI Taxonomy" id="1396"/>
    <lineage>
        <taxon>Bacteria</taxon>
        <taxon>Bacillati</taxon>
        <taxon>Bacillota</taxon>
        <taxon>Bacilli</taxon>
        <taxon>Bacillales</taxon>
        <taxon>Bacillaceae</taxon>
        <taxon>Bacillus</taxon>
        <taxon>Bacillus cereus group</taxon>
    </lineage>
</organism>
<accession>A0A9X7QN55</accession>
<evidence type="ECO:0000256" key="1">
    <source>
        <dbReference type="SAM" id="Phobius"/>
    </source>
</evidence>